<dbReference type="Gramene" id="Jr07_39250_p1">
    <property type="protein sequence ID" value="cds.Jr07_39250_p1"/>
    <property type="gene ID" value="Jr07_39250"/>
</dbReference>
<dbReference type="PANTHER" id="PTHR22940">
    <property type="entry name" value="TIMEOUT/TIMELESS-2"/>
    <property type="match status" value="1"/>
</dbReference>
<proteinExistence type="predicted"/>
<dbReference type="Proteomes" id="UP000619265">
    <property type="component" value="Unassembled WGS sequence"/>
</dbReference>
<comment type="caution">
    <text evidence="1">The sequence shown here is derived from an EMBL/GenBank/DDBJ whole genome shotgun (WGS) entry which is preliminary data.</text>
</comment>
<evidence type="ECO:0000313" key="1">
    <source>
        <dbReference type="EMBL" id="KAF5467568.1"/>
    </source>
</evidence>
<protein>
    <submittedName>
        <fullName evidence="1">Uncharacterized protein</fullName>
    </submittedName>
</protein>
<evidence type="ECO:0000313" key="2">
    <source>
        <dbReference type="Proteomes" id="UP000619265"/>
    </source>
</evidence>
<reference evidence="1" key="1">
    <citation type="submission" date="2015-10" db="EMBL/GenBank/DDBJ databases">
        <authorList>
            <person name="Martinez-Garcia P.J."/>
            <person name="Crepeau M.W."/>
            <person name="Puiu D."/>
            <person name="Gonzalez-Ibeas D."/>
            <person name="Whalen J."/>
            <person name="Stevens K."/>
            <person name="Paul R."/>
            <person name="Butterfield T."/>
            <person name="Britton M."/>
            <person name="Reagan R."/>
            <person name="Chakraborty S."/>
            <person name="Walawage S.L."/>
            <person name="Vasquez-Gross H.A."/>
            <person name="Cardeno C."/>
            <person name="Famula R."/>
            <person name="Pratt K."/>
            <person name="Kuruganti S."/>
            <person name="Aradhya M.K."/>
            <person name="Leslie C.A."/>
            <person name="Dandekar A.M."/>
            <person name="Salzberg S.L."/>
            <person name="Wegrzyn J.L."/>
            <person name="Langley C.H."/>
            <person name="Neale D.B."/>
        </authorList>
    </citation>
    <scope>NUCLEOTIDE SEQUENCE</scope>
    <source>
        <tissue evidence="1">Leaves</tissue>
    </source>
</reference>
<name>A0A834CXN6_JUGRE</name>
<dbReference type="PANTHER" id="PTHR22940:SF4">
    <property type="entry name" value="PROTEIN TIMELESS HOMOLOG"/>
    <property type="match status" value="1"/>
</dbReference>
<organism evidence="1 2">
    <name type="scientific">Juglans regia</name>
    <name type="common">English walnut</name>
    <dbReference type="NCBI Taxonomy" id="51240"/>
    <lineage>
        <taxon>Eukaryota</taxon>
        <taxon>Viridiplantae</taxon>
        <taxon>Streptophyta</taxon>
        <taxon>Embryophyta</taxon>
        <taxon>Tracheophyta</taxon>
        <taxon>Spermatophyta</taxon>
        <taxon>Magnoliopsida</taxon>
        <taxon>eudicotyledons</taxon>
        <taxon>Gunneridae</taxon>
        <taxon>Pentapetalae</taxon>
        <taxon>rosids</taxon>
        <taxon>fabids</taxon>
        <taxon>Fagales</taxon>
        <taxon>Juglandaceae</taxon>
        <taxon>Juglans</taxon>
    </lineage>
</organism>
<gene>
    <name evidence="1" type="ORF">F2P56_017379</name>
</gene>
<dbReference type="AlphaFoldDB" id="A0A834CXN6"/>
<reference evidence="1" key="2">
    <citation type="submission" date="2020-03" db="EMBL/GenBank/DDBJ databases">
        <title>Walnut 2.0.</title>
        <authorList>
            <person name="Marrano A."/>
            <person name="Britton M."/>
            <person name="Zimin A.V."/>
            <person name="Zaini P.A."/>
            <person name="Workman R."/>
            <person name="Puiu D."/>
            <person name="Bianco L."/>
            <person name="Allen B.J."/>
            <person name="Troggio M."/>
            <person name="Leslie C.A."/>
            <person name="Timp W."/>
            <person name="Dendekar A."/>
            <person name="Salzberg S.L."/>
            <person name="Neale D.B."/>
        </authorList>
    </citation>
    <scope>NUCLEOTIDE SEQUENCE</scope>
    <source>
        <tissue evidence="1">Leaves</tissue>
    </source>
</reference>
<sequence>MNEPMFQLVILKWRSAFEGLKETNNYKFLSAAGSLMKTMICMLDLVLKLLPKESKEPHTARILLYKLFYYQTDQGIAQFLLNLIRMFDMHKQPKSDLAETIEIIHKIVGLMENLQARGTLRKNRYRTRLILIPSNKVIRLSM</sequence>
<accession>A0A834CXN6</accession>
<dbReference type="InterPro" id="IPR044998">
    <property type="entry name" value="Timeless"/>
</dbReference>
<dbReference type="EMBL" id="LIHL02000007">
    <property type="protein sequence ID" value="KAF5467568.1"/>
    <property type="molecule type" value="Genomic_DNA"/>
</dbReference>